<feature type="coiled-coil region" evidence="1">
    <location>
        <begin position="273"/>
        <end position="300"/>
    </location>
</feature>
<gene>
    <name evidence="3" type="ORF">NCTC9810_01492</name>
</gene>
<keyword evidence="2" id="KW-0732">Signal</keyword>
<dbReference type="EMBL" id="UFTA01000002">
    <property type="protein sequence ID" value="SUU93142.1"/>
    <property type="molecule type" value="Genomic_DNA"/>
</dbReference>
<evidence type="ECO:0000256" key="2">
    <source>
        <dbReference type="SAM" id="SignalP"/>
    </source>
</evidence>
<feature type="chain" id="PRO_5039410983" evidence="2">
    <location>
        <begin position="22"/>
        <end position="338"/>
    </location>
</feature>
<protein>
    <submittedName>
        <fullName evidence="3">Uncharacterized protein</fullName>
    </submittedName>
</protein>
<sequence length="338" mass="38266">MNNFKKITAAALAISFSFLGAGVVGESNVSFASENKNAPKVNLDIQPSNAPYQESVVTLNQNDATRQAVLNQLRDVRSKAWDENLKLQWDDNGNTKKIRDIYNEFTGDSNDKEGYVNAYGYSLELERLALQRAYELSLTGDSQERPDGTRYETLNYKGLNLGLHSWVYDDYENDISPEILFDTILYKDIESGNGYKRFIETNGSYETTGSVYDMLMFQPTFMGVGYGQVKNPETGKNIAVIAYDLDPFFFVNGPKKVDYVGDYTMSFGNPNFKQFSKERLDKLEKSVKNAKETIEGAKILMQKMPKFAKEHGNELNKLIEKQNKIIDKAEAILRANGR</sequence>
<evidence type="ECO:0000313" key="3">
    <source>
        <dbReference type="EMBL" id="SUU93142.1"/>
    </source>
</evidence>
<dbReference type="RefSeq" id="WP_115595691.1">
    <property type="nucleotide sequence ID" value="NZ_UFTA01000002.1"/>
</dbReference>
<dbReference type="Proteomes" id="UP000255124">
    <property type="component" value="Unassembled WGS sequence"/>
</dbReference>
<reference evidence="3 4" key="1">
    <citation type="submission" date="2018-06" db="EMBL/GenBank/DDBJ databases">
        <authorList>
            <consortium name="Pathogen Informatics"/>
            <person name="Doyle S."/>
        </authorList>
    </citation>
    <scope>NUCLEOTIDE SEQUENCE [LARGE SCALE GENOMIC DNA]</scope>
    <source>
        <strain evidence="3 4">NCTC9810</strain>
    </source>
</reference>
<name>A0A380WYA4_9FIRM</name>
<keyword evidence="1" id="KW-0175">Coiled coil</keyword>
<feature type="signal peptide" evidence="2">
    <location>
        <begin position="1"/>
        <end position="21"/>
    </location>
</feature>
<evidence type="ECO:0000313" key="4">
    <source>
        <dbReference type="Proteomes" id="UP000255124"/>
    </source>
</evidence>
<dbReference type="OrthoDB" id="1693123at2"/>
<accession>A0A380WYA4</accession>
<organism evidence="3 4">
    <name type="scientific">Anaerococcus octavius</name>
    <dbReference type="NCBI Taxonomy" id="54007"/>
    <lineage>
        <taxon>Bacteria</taxon>
        <taxon>Bacillati</taxon>
        <taxon>Bacillota</taxon>
        <taxon>Tissierellia</taxon>
        <taxon>Tissierellales</taxon>
        <taxon>Peptoniphilaceae</taxon>
        <taxon>Anaerococcus</taxon>
    </lineage>
</organism>
<evidence type="ECO:0000256" key="1">
    <source>
        <dbReference type="SAM" id="Coils"/>
    </source>
</evidence>
<dbReference type="AlphaFoldDB" id="A0A380WYA4"/>
<proteinExistence type="predicted"/>